<keyword evidence="2" id="KW-1185">Reference proteome</keyword>
<evidence type="ECO:0000313" key="2">
    <source>
        <dbReference type="Proteomes" id="UP001165960"/>
    </source>
</evidence>
<comment type="caution">
    <text evidence="1">The sequence shown here is derived from an EMBL/GenBank/DDBJ whole genome shotgun (WGS) entry which is preliminary data.</text>
</comment>
<gene>
    <name evidence="1" type="ORF">DSO57_1009292</name>
</gene>
<organism evidence="1 2">
    <name type="scientific">Entomophthora muscae</name>
    <dbReference type="NCBI Taxonomy" id="34485"/>
    <lineage>
        <taxon>Eukaryota</taxon>
        <taxon>Fungi</taxon>
        <taxon>Fungi incertae sedis</taxon>
        <taxon>Zoopagomycota</taxon>
        <taxon>Entomophthoromycotina</taxon>
        <taxon>Entomophthoromycetes</taxon>
        <taxon>Entomophthorales</taxon>
        <taxon>Entomophthoraceae</taxon>
        <taxon>Entomophthora</taxon>
    </lineage>
</organism>
<dbReference type="Proteomes" id="UP001165960">
    <property type="component" value="Unassembled WGS sequence"/>
</dbReference>
<protein>
    <submittedName>
        <fullName evidence="1">Uncharacterized protein</fullName>
    </submittedName>
</protein>
<proteinExistence type="predicted"/>
<dbReference type="EMBL" id="QTSX02000029">
    <property type="protein sequence ID" value="KAJ9089792.1"/>
    <property type="molecule type" value="Genomic_DNA"/>
</dbReference>
<evidence type="ECO:0000313" key="1">
    <source>
        <dbReference type="EMBL" id="KAJ9089792.1"/>
    </source>
</evidence>
<accession>A0ACC2UTW8</accession>
<reference evidence="1" key="1">
    <citation type="submission" date="2022-04" db="EMBL/GenBank/DDBJ databases">
        <title>Genome of the entomopathogenic fungus Entomophthora muscae.</title>
        <authorList>
            <person name="Elya C."/>
            <person name="Lovett B.R."/>
            <person name="Lee E."/>
            <person name="Macias A.M."/>
            <person name="Hajek A.E."/>
            <person name="De Bivort B.L."/>
            <person name="Kasson M.T."/>
            <person name="De Fine Licht H.H."/>
            <person name="Stajich J.E."/>
        </authorList>
    </citation>
    <scope>NUCLEOTIDE SEQUENCE</scope>
    <source>
        <strain evidence="1">Berkeley</strain>
    </source>
</reference>
<name>A0ACC2UTW8_9FUNG</name>
<sequence length="747" mass="84101">MNIDQLTNKEDYSIPNTPDNNIIELSSEDASLKESSVAPSAPVKKPTVKQQKKIKRVLYNYRKDPRYKGQPLEFEIHLNQEEGTLVNFSELVKNYLDEQEARKKELGEVTESDSQLSEALVSGSHSEDESSGELSENLEDSATTLDEEEIQDDLLKGFLKRANAYNYGTGSEGDVSDIGEYDYHDYFIDDSELLNAPKKKNNRKSKAKIGGKLQSEQLSQSEDEPNFNEFGKDPRGISRFFVHYGPLPSTSDGKTEPPKPKTKPKPSAGPRLSKKKSTLGAPGSSLLVSHNPIKKTPTKKVPKKELPLNPTKSTNLLKQTTQARKEIDINNFTSEDSELGTSSSTSASDLEQASNIHTTSSLQPNGSRPILNSPNHREHIHARPPLKFQPKSNEKPVGKNLTSLKPFTSKFSLNPPKTSAKATQSPPIVREVSDGPLKKILNSPTSPLRPILTLKPISKRRKLLTPNVKAARQQREWYRNLPIPPSLEVGPESHEFAPELERLFLDLKHTIKIDMVPYGAVPVTVKTITLDLIRVHLRFNLTSSGNPPINFIQRLSFIYGQDRLYILKLISKMFLADQLAQRIKEKEEEMESLKQAIIEKTSKPTSESKKFIWDTKMREQVCRLAQLEKAIYHLTIKKLSAEGKNDVSLSEESCLTKVCNEIFQLFPEAYNVSIKRIITNNMDNLEPLEPDFSLEKFFLDKPKQTLDRPSTSHDPIRTISYKEPQTISPSQDSTRLPSINLPDSSLM</sequence>